<protein>
    <submittedName>
        <fullName evidence="2">Uncharacterized protein</fullName>
    </submittedName>
</protein>
<comment type="caution">
    <text evidence="2">The sequence shown here is derived from an EMBL/GenBank/DDBJ whole genome shotgun (WGS) entry which is preliminary data.</text>
</comment>
<evidence type="ECO:0000313" key="3">
    <source>
        <dbReference type="Proteomes" id="UP000620139"/>
    </source>
</evidence>
<keyword evidence="3" id="KW-1185">Reference proteome</keyword>
<dbReference type="Gene3D" id="2.60.40.10">
    <property type="entry name" value="Immunoglobulins"/>
    <property type="match status" value="1"/>
</dbReference>
<reference evidence="2" key="1">
    <citation type="submission" date="2020-12" db="EMBL/GenBank/DDBJ databases">
        <title>The genome sequence of Inhella sp. 4Y17.</title>
        <authorList>
            <person name="Liu Y."/>
        </authorList>
    </citation>
    <scope>NUCLEOTIDE SEQUENCE</scope>
    <source>
        <strain evidence="2">4Y10</strain>
    </source>
</reference>
<dbReference type="Proteomes" id="UP000620139">
    <property type="component" value="Unassembled WGS sequence"/>
</dbReference>
<dbReference type="AlphaFoldDB" id="A0A931ISR0"/>
<dbReference type="Gene3D" id="2.60.40.3010">
    <property type="match status" value="1"/>
</dbReference>
<name>A0A931ISR0_9BURK</name>
<sequence>MGELTQLSWTQTEGPAVSMQSARSQLIAFEPPQTGRYGFRVQFVDAGGQPQSQSVNVDVAGAFPTPLISPRTSQAVRMGGKVSLRAWPSPGVGASQISWTQLEGPVVTLDTQDPTVAFFTAPTVTRDTVIRLRVTATSQGRSDSADVTVLVERHAQATTGDASALWEGYHVSRVYPYIASSPHAAHLVPCTYAANQRDTSLCSLERLPLLAQETLGQPPAIDQVMNRVLVSHDWMGVNFRRFLETHDTRGDFRRMLMSTTAVVIGAQVRPSFYYAATGAIYLDADNFWLTPEERDTINEAPDYRGAFGKTLQYDMLWRYTIGNASIYSYYAPDQRVTRPIGDLLADAGPLMYHELGHALDFTPPAAYAGLDRSKTLWDNIAPRYGAKQLTSDRAGSLHPLISTELQGLGQVKFHGVTASALQNSYTPSQIAGFFAPDLATDEYAYSTSREDTAMTFEEVLLTRRLGYRRDVAVTPAIQAGDTSRTILVTWGQRGRIGDPRLHPRARLVMNDLAPWFDTTELGQLPAPTPMRAGESWYSNLFLGSEPLRKPFAAGGPLPTKEEWGVFQKELKRRHHARHEGRPTLDRHVH</sequence>
<dbReference type="EMBL" id="JAEDAL010000001">
    <property type="protein sequence ID" value="MBH9551454.1"/>
    <property type="molecule type" value="Genomic_DNA"/>
</dbReference>
<evidence type="ECO:0000256" key="1">
    <source>
        <dbReference type="SAM" id="MobiDB-lite"/>
    </source>
</evidence>
<accession>A0A931ISR0</accession>
<dbReference type="InterPro" id="IPR013783">
    <property type="entry name" value="Ig-like_fold"/>
</dbReference>
<evidence type="ECO:0000313" key="2">
    <source>
        <dbReference type="EMBL" id="MBH9551454.1"/>
    </source>
</evidence>
<organism evidence="2 3">
    <name type="scientific">Inhella gelatinilytica</name>
    <dbReference type="NCBI Taxonomy" id="2795030"/>
    <lineage>
        <taxon>Bacteria</taxon>
        <taxon>Pseudomonadati</taxon>
        <taxon>Pseudomonadota</taxon>
        <taxon>Betaproteobacteria</taxon>
        <taxon>Burkholderiales</taxon>
        <taxon>Sphaerotilaceae</taxon>
        <taxon>Inhella</taxon>
    </lineage>
</organism>
<gene>
    <name evidence="2" type="ORF">I7X43_01220</name>
</gene>
<feature type="region of interest" description="Disordered" evidence="1">
    <location>
        <begin position="570"/>
        <end position="589"/>
    </location>
</feature>
<feature type="compositionally biased region" description="Basic and acidic residues" evidence="1">
    <location>
        <begin position="579"/>
        <end position="589"/>
    </location>
</feature>
<proteinExistence type="predicted"/>